<protein>
    <submittedName>
        <fullName evidence="2">Uncharacterized protein</fullName>
    </submittedName>
</protein>
<comment type="caution">
    <text evidence="2">The sequence shown here is derived from an EMBL/GenBank/DDBJ whole genome shotgun (WGS) entry which is preliminary data.</text>
</comment>
<gene>
    <name evidence="2" type="ORF">L1049_016900</name>
</gene>
<name>A0AAP0X741_LIQFO</name>
<evidence type="ECO:0000256" key="1">
    <source>
        <dbReference type="SAM" id="MobiDB-lite"/>
    </source>
</evidence>
<accession>A0AAP0X741</accession>
<proteinExistence type="predicted"/>
<organism evidence="2 3">
    <name type="scientific">Liquidambar formosana</name>
    <name type="common">Formosan gum</name>
    <dbReference type="NCBI Taxonomy" id="63359"/>
    <lineage>
        <taxon>Eukaryota</taxon>
        <taxon>Viridiplantae</taxon>
        <taxon>Streptophyta</taxon>
        <taxon>Embryophyta</taxon>
        <taxon>Tracheophyta</taxon>
        <taxon>Spermatophyta</taxon>
        <taxon>Magnoliopsida</taxon>
        <taxon>eudicotyledons</taxon>
        <taxon>Gunneridae</taxon>
        <taxon>Pentapetalae</taxon>
        <taxon>Saxifragales</taxon>
        <taxon>Altingiaceae</taxon>
        <taxon>Liquidambar</taxon>
    </lineage>
</organism>
<dbReference type="PANTHER" id="PTHR36707:SF1">
    <property type="entry name" value="T20M3.17 PROTEIN"/>
    <property type="match status" value="1"/>
</dbReference>
<evidence type="ECO:0000313" key="2">
    <source>
        <dbReference type="EMBL" id="KAK9288443.1"/>
    </source>
</evidence>
<evidence type="ECO:0000313" key="3">
    <source>
        <dbReference type="Proteomes" id="UP001415857"/>
    </source>
</evidence>
<dbReference type="PANTHER" id="PTHR36707">
    <property type="entry name" value="T20M3.17 PROTEIN"/>
    <property type="match status" value="1"/>
</dbReference>
<reference evidence="2 3" key="1">
    <citation type="journal article" date="2024" name="Plant J.">
        <title>Genome sequences and population genomics reveal climatic adaptation and genomic divergence between two closely related sweetgum species.</title>
        <authorList>
            <person name="Xu W.Q."/>
            <person name="Ren C.Q."/>
            <person name="Zhang X.Y."/>
            <person name="Comes H.P."/>
            <person name="Liu X.H."/>
            <person name="Li Y.G."/>
            <person name="Kettle C.J."/>
            <person name="Jalonen R."/>
            <person name="Gaisberger H."/>
            <person name="Ma Y.Z."/>
            <person name="Qiu Y.X."/>
        </authorList>
    </citation>
    <scope>NUCLEOTIDE SEQUENCE [LARGE SCALE GENOMIC DNA]</scope>
    <source>
        <strain evidence="2">Hangzhou</strain>
    </source>
</reference>
<feature type="compositionally biased region" description="Low complexity" evidence="1">
    <location>
        <begin position="203"/>
        <end position="218"/>
    </location>
</feature>
<dbReference type="Proteomes" id="UP001415857">
    <property type="component" value="Unassembled WGS sequence"/>
</dbReference>
<keyword evidence="3" id="KW-1185">Reference proteome</keyword>
<feature type="region of interest" description="Disordered" evidence="1">
    <location>
        <begin position="301"/>
        <end position="327"/>
    </location>
</feature>
<dbReference type="EMBL" id="JBBPBK010000003">
    <property type="protein sequence ID" value="KAK9288443.1"/>
    <property type="molecule type" value="Genomic_DNA"/>
</dbReference>
<dbReference type="AlphaFoldDB" id="A0AAP0X741"/>
<feature type="region of interest" description="Disordered" evidence="1">
    <location>
        <begin position="203"/>
        <end position="228"/>
    </location>
</feature>
<sequence>MTECSNRIGLARREGCCNFVKKTSTSCSMKKNYTVCQREDDLRRRRCGAPKESVKLQINKLGPICETRKKTAAAFPELEEEEDCDLCKQFGKQICFDQDECMWLSSSDCLSSSSFFDKYKLNGLCHISFDEWLVSWLSILGNSYLFLGRGITFFDGSRINPIEEASLALERTIPDAERILQEDLKEEEVVTWLRSSTAEDATESSVTCSESTESSYRQSSEDYTSSKNSSTLISTHLDSSSQKWDLDRLGLLVSLVNLDGEDSKWISETGSELDSFQSNLPSPSFNSSWCAEVRSSNSSVSSLGEINHEKSQNDLSSEPSDAADLEDLDTDDPLFWPFERKFDWTSGDCFSMSPRKDMDKVATPGGTSPSFIGLRLHDRKMNLKEGCKRRLAFSSASTASKILESKQRNDKKCFRNINTTPSRLRKLTKISMKIVPLDMEDDIIEPIDEIFPKEKSVVMYENFLEEDFASKEELPIESLLGLDEFDGHEGVDLEFNKDDFFLDESL</sequence>